<keyword evidence="3" id="KW-1185">Reference proteome</keyword>
<reference evidence="2 3" key="1">
    <citation type="journal article" date="2024" name="Chem. Sci.">
        <title>Discovery of megapolipeptins by genome mining of a Burkholderiales bacteria collection.</title>
        <authorList>
            <person name="Paulo B.S."/>
            <person name="Recchia M.J.J."/>
            <person name="Lee S."/>
            <person name="Fergusson C.H."/>
            <person name="Romanowski S.B."/>
            <person name="Hernandez A."/>
            <person name="Krull N."/>
            <person name="Liu D.Y."/>
            <person name="Cavanagh H."/>
            <person name="Bos A."/>
            <person name="Gray C.A."/>
            <person name="Murphy B.T."/>
            <person name="Linington R.G."/>
            <person name="Eustaquio A.S."/>
        </authorList>
    </citation>
    <scope>NUCLEOTIDE SEQUENCE [LARGE SCALE GENOMIC DNA]</scope>
    <source>
        <strain evidence="2 3">RL17-350-BIC-E</strain>
    </source>
</reference>
<dbReference type="NCBIfam" id="NF047384">
    <property type="entry name" value="BspC_dom"/>
    <property type="match status" value="1"/>
</dbReference>
<dbReference type="EMBL" id="JAQQCL010000050">
    <property type="protein sequence ID" value="MFM0721657.1"/>
    <property type="molecule type" value="Genomic_DNA"/>
</dbReference>
<gene>
    <name evidence="2" type="ORF">PQQ73_35795</name>
</gene>
<keyword evidence="1" id="KW-0732">Signal</keyword>
<accession>A0ABW9ERD3</accession>
<comment type="caution">
    <text evidence="2">The sequence shown here is derived from an EMBL/GenBank/DDBJ whole genome shotgun (WGS) entry which is preliminary data.</text>
</comment>
<sequence length="134" mass="14923">MKLTTAIFLLFAFSWAIQRVHAQPQLDSPEDYAYLRRIHVPDVVVNCVAAFDRWVRTAPRYDLFVISERRALSAKVIAAPAGSRAGSLTSFDTVVRTPAFAKVRGKYVWVPVNATCQVWHGHVVGLSAQQVAVQ</sequence>
<evidence type="ECO:0000313" key="2">
    <source>
        <dbReference type="EMBL" id="MFM0721657.1"/>
    </source>
</evidence>
<dbReference type="RefSeq" id="WP_408150539.1">
    <property type="nucleotide sequence ID" value="NZ_JAQQCL010000050.1"/>
</dbReference>
<evidence type="ECO:0000256" key="1">
    <source>
        <dbReference type="SAM" id="SignalP"/>
    </source>
</evidence>
<protein>
    <submittedName>
        <fullName evidence="2">Uncharacterized protein</fullName>
    </submittedName>
</protein>
<proteinExistence type="predicted"/>
<feature type="signal peptide" evidence="1">
    <location>
        <begin position="1"/>
        <end position="22"/>
    </location>
</feature>
<dbReference type="InterPro" id="IPR059225">
    <property type="entry name" value="BspC"/>
</dbReference>
<evidence type="ECO:0000313" key="3">
    <source>
        <dbReference type="Proteomes" id="UP001629392"/>
    </source>
</evidence>
<dbReference type="Proteomes" id="UP001629392">
    <property type="component" value="Unassembled WGS sequence"/>
</dbReference>
<organism evidence="2 3">
    <name type="scientific">Paraburkholderia strydomiana</name>
    <dbReference type="NCBI Taxonomy" id="1245417"/>
    <lineage>
        <taxon>Bacteria</taxon>
        <taxon>Pseudomonadati</taxon>
        <taxon>Pseudomonadota</taxon>
        <taxon>Betaproteobacteria</taxon>
        <taxon>Burkholderiales</taxon>
        <taxon>Burkholderiaceae</taxon>
        <taxon>Paraburkholderia</taxon>
    </lineage>
</organism>
<name>A0ABW9ERD3_9BURK</name>
<feature type="chain" id="PRO_5047307387" evidence="1">
    <location>
        <begin position="23"/>
        <end position="134"/>
    </location>
</feature>